<evidence type="ECO:0000313" key="2">
    <source>
        <dbReference type="Proteomes" id="UP000239425"/>
    </source>
</evidence>
<keyword evidence="2" id="KW-1185">Reference proteome</keyword>
<name>A0A2S5RDE2_9PROT</name>
<sequence>MIFRAAHSRLTSRIKAAKQIKTLEWPERNTLLKIVFWQDFIPYFKRLREKLGKYSETLQNKFCYLLAGKMPLKTINSFIT</sequence>
<reference evidence="1 2" key="1">
    <citation type="submission" date="2017-11" db="EMBL/GenBank/DDBJ databases">
        <title>Comparative genomic analysis of Holospora spp., intranuclear symbionts of paramecia.</title>
        <authorList>
            <person name="Garushyants S.K."/>
            <person name="Beliavskaya A."/>
            <person name="Malko D.B."/>
            <person name="Logacheva M.D."/>
            <person name="Rautian M.S."/>
            <person name="Gelfand M.S."/>
        </authorList>
    </citation>
    <scope>NUCLEOTIDE SEQUENCE [LARGE SCALE GENOMIC DNA]</scope>
    <source>
        <strain evidence="2">02AZ16</strain>
    </source>
</reference>
<gene>
    <name evidence="1" type="ORF">HCUR_00294</name>
</gene>
<dbReference type="EMBL" id="PHHC01000065">
    <property type="protein sequence ID" value="PPE05336.1"/>
    <property type="molecule type" value="Genomic_DNA"/>
</dbReference>
<organism evidence="1 2">
    <name type="scientific">Holospora curviuscula</name>
    <dbReference type="NCBI Taxonomy" id="1082868"/>
    <lineage>
        <taxon>Bacteria</taxon>
        <taxon>Pseudomonadati</taxon>
        <taxon>Pseudomonadota</taxon>
        <taxon>Alphaproteobacteria</taxon>
        <taxon>Holosporales</taxon>
        <taxon>Holosporaceae</taxon>
        <taxon>Holospora</taxon>
    </lineage>
</organism>
<protein>
    <submittedName>
        <fullName evidence="1">Uncharacterized protein</fullName>
    </submittedName>
</protein>
<dbReference type="Proteomes" id="UP000239425">
    <property type="component" value="Unassembled WGS sequence"/>
</dbReference>
<comment type="caution">
    <text evidence="1">The sequence shown here is derived from an EMBL/GenBank/DDBJ whole genome shotgun (WGS) entry which is preliminary data.</text>
</comment>
<proteinExistence type="predicted"/>
<accession>A0A2S5RDE2</accession>
<evidence type="ECO:0000313" key="1">
    <source>
        <dbReference type="EMBL" id="PPE05336.1"/>
    </source>
</evidence>
<dbReference type="AlphaFoldDB" id="A0A2S5RDE2"/>